<sequence>MRKLTVTSTFRADQWTLRRDGSELVVAAPDGRFHWWGGWFGHGNGEAVLQLPHSLAGLDVNLDQAAGTLTAEGDFGDLEATVGAGRLTVSGSAQSVSADLSAGDADIRLSGVRTADLEVSAGDIDATLTGAQPDQVKLSASAGAMNVTVPAGEYDVTSQLSAGSFDNRIGSTPGASSTVDVDVSAGHVVLRSGR</sequence>
<name>A0ABY5NHB5_9MICO</name>
<keyword evidence="3" id="KW-1185">Reference proteome</keyword>
<reference evidence="2" key="1">
    <citation type="submission" date="2022-01" db="EMBL/GenBank/DDBJ databases">
        <title>Microbacterium eymi and Microbacterium rhizovicinus sp. nov., isolated from the rhizospheric soil of Elymus tsukushiensis, a plant native to the Dokdo Islands, Republic of Korea.</title>
        <authorList>
            <person name="Hwang Y.J."/>
        </authorList>
    </citation>
    <scope>NUCLEOTIDE SEQUENCE</scope>
    <source>
        <strain evidence="2">KUDC0405</strain>
    </source>
</reference>
<dbReference type="Proteomes" id="UP001054811">
    <property type="component" value="Chromosome"/>
</dbReference>
<dbReference type="Gene3D" id="2.160.20.120">
    <property type="match status" value="1"/>
</dbReference>
<dbReference type="Pfam" id="PF13349">
    <property type="entry name" value="DUF4097"/>
    <property type="match status" value="1"/>
</dbReference>
<proteinExistence type="predicted"/>
<evidence type="ECO:0000313" key="2">
    <source>
        <dbReference type="EMBL" id="UUT34582.1"/>
    </source>
</evidence>
<dbReference type="InterPro" id="IPR025164">
    <property type="entry name" value="Toastrack_DUF4097"/>
</dbReference>
<dbReference type="RefSeq" id="WP_259611107.1">
    <property type="nucleotide sequence ID" value="NZ_CP091139.2"/>
</dbReference>
<evidence type="ECO:0000259" key="1">
    <source>
        <dbReference type="Pfam" id="PF13349"/>
    </source>
</evidence>
<organism evidence="2 3">
    <name type="scientific">Microbacterium elymi</name>
    <dbReference type="NCBI Taxonomy" id="2909587"/>
    <lineage>
        <taxon>Bacteria</taxon>
        <taxon>Bacillati</taxon>
        <taxon>Actinomycetota</taxon>
        <taxon>Actinomycetes</taxon>
        <taxon>Micrococcales</taxon>
        <taxon>Microbacteriaceae</taxon>
        <taxon>Microbacterium</taxon>
    </lineage>
</organism>
<evidence type="ECO:0000313" key="3">
    <source>
        <dbReference type="Proteomes" id="UP001054811"/>
    </source>
</evidence>
<feature type="domain" description="DUF4097" evidence="1">
    <location>
        <begin position="39"/>
        <end position="159"/>
    </location>
</feature>
<dbReference type="EMBL" id="CP091139">
    <property type="protein sequence ID" value="UUT34582.1"/>
    <property type="molecule type" value="Genomic_DNA"/>
</dbReference>
<accession>A0ABY5NHB5</accession>
<gene>
    <name evidence="2" type="ORF">L2X98_29120</name>
</gene>
<protein>
    <submittedName>
        <fullName evidence="2">DUF4097 family beta strand repeat-containing protein</fullName>
    </submittedName>
</protein>